<organism evidence="2 3">
    <name type="scientific">Arcobacter aquimarinus</name>
    <dbReference type="NCBI Taxonomy" id="1315211"/>
    <lineage>
        <taxon>Bacteria</taxon>
        <taxon>Pseudomonadati</taxon>
        <taxon>Campylobacterota</taxon>
        <taxon>Epsilonproteobacteria</taxon>
        <taxon>Campylobacterales</taxon>
        <taxon>Arcobacteraceae</taxon>
        <taxon>Arcobacter</taxon>
    </lineage>
</organism>
<protein>
    <submittedName>
        <fullName evidence="2">Flagellar P ring chaperone FlgA</fullName>
    </submittedName>
</protein>
<reference evidence="2 3" key="1">
    <citation type="submission" date="2018-07" db="EMBL/GenBank/DDBJ databases">
        <title>Identification of phenol metabolism pathways in Arcobacter.</title>
        <authorList>
            <person name="Miller W.G."/>
            <person name="Yee E."/>
            <person name="Bono J.L."/>
        </authorList>
    </citation>
    <scope>NUCLEOTIDE SEQUENCE [LARGE SCALE GENOMIC DNA]</scope>
    <source>
        <strain evidence="2 3">W63</strain>
    </source>
</reference>
<evidence type="ECO:0000313" key="3">
    <source>
        <dbReference type="Proteomes" id="UP000502065"/>
    </source>
</evidence>
<keyword evidence="2" id="KW-0282">Flagellum</keyword>
<evidence type="ECO:0000256" key="1">
    <source>
        <dbReference type="SAM" id="Phobius"/>
    </source>
</evidence>
<proteinExistence type="predicted"/>
<keyword evidence="2" id="KW-0969">Cilium</keyword>
<keyword evidence="3" id="KW-1185">Reference proteome</keyword>
<keyword evidence="2" id="KW-0966">Cell projection</keyword>
<keyword evidence="1" id="KW-1133">Transmembrane helix</keyword>
<dbReference type="Proteomes" id="UP000502065">
    <property type="component" value="Chromosome"/>
</dbReference>
<evidence type="ECO:0000313" key="2">
    <source>
        <dbReference type="EMBL" id="QKE26808.1"/>
    </source>
</evidence>
<dbReference type="EMBL" id="CP030944">
    <property type="protein sequence ID" value="QKE26808.1"/>
    <property type="molecule type" value="Genomic_DNA"/>
</dbReference>
<feature type="transmembrane region" description="Helical" evidence="1">
    <location>
        <begin position="6"/>
        <end position="28"/>
    </location>
</feature>
<dbReference type="RefSeq" id="WP_171920714.1">
    <property type="nucleotide sequence ID" value="NZ_CP030944.1"/>
</dbReference>
<keyword evidence="1" id="KW-0812">Transmembrane</keyword>
<accession>A0AAE7B3G1</accession>
<sequence>MEEEFLILRLSFLTFLLTAKVFAITVLVSRDSISFEEKLDAKKLITKDVSSINKACEPLTLEKLSEEKYLTARYINKNTIICMKDVKKYENESVIFDFGGVKIEKKGKVIYENNEFIRIKKLDGSIEQIYKDGRLK</sequence>
<dbReference type="AlphaFoldDB" id="A0AAE7B3G1"/>
<name>A0AAE7B3G1_9BACT</name>
<dbReference type="KEGG" id="aaqi:AAQM_2096"/>
<gene>
    <name evidence="2" type="ORF">AAQM_2096</name>
</gene>
<keyword evidence="1" id="KW-0472">Membrane</keyword>